<dbReference type="EMBL" id="LKFU01000042">
    <property type="protein sequence ID" value="RND87818.1"/>
    <property type="molecule type" value="Genomic_DNA"/>
</dbReference>
<comment type="caution">
    <text evidence="1">The sequence shown here is derived from an EMBL/GenBank/DDBJ whole genome shotgun (WGS) entry which is preliminary data.</text>
</comment>
<protein>
    <submittedName>
        <fullName evidence="1">Uncharacterized protein</fullName>
    </submittedName>
</protein>
<dbReference type="AlphaFoldDB" id="A0A422MDI0"/>
<accession>A0A422MDI0</accession>
<proteinExistence type="predicted"/>
<name>A0A422MDI0_LACPA</name>
<organism evidence="1 2">
    <name type="scientific">Lacticaseibacillus paracasei</name>
    <name type="common">Lactobacillus paracasei</name>
    <dbReference type="NCBI Taxonomy" id="1597"/>
    <lineage>
        <taxon>Bacteria</taxon>
        <taxon>Bacillati</taxon>
        <taxon>Bacillota</taxon>
        <taxon>Bacilli</taxon>
        <taxon>Lactobacillales</taxon>
        <taxon>Lactobacillaceae</taxon>
        <taxon>Lacticaseibacillus</taxon>
    </lineage>
</organism>
<reference evidence="1 2" key="1">
    <citation type="journal article" date="2018" name="Front. Microbiol.">
        <title>Conversion of Methionine to Cysteine in Lactobacillus paracasei Depends on the Highly Mobile cysK-ctl-cysE Gene Cluster.</title>
        <authorList>
            <person name="Wuthrich D."/>
            <person name="Irmler S."/>
            <person name="Berthoud H."/>
            <person name="Guggenbuhl B."/>
            <person name="Eugster E."/>
            <person name="Bruggmann R."/>
        </authorList>
    </citation>
    <scope>NUCLEOTIDE SEQUENCE [LARGE SCALE GENOMIC DNA]</scope>
    <source>
        <strain evidence="1 2">FAM18172</strain>
    </source>
</reference>
<gene>
    <name evidence="1" type="ORF">FAM18172_00679</name>
</gene>
<evidence type="ECO:0000313" key="2">
    <source>
        <dbReference type="Proteomes" id="UP000285532"/>
    </source>
</evidence>
<dbReference type="Proteomes" id="UP000285532">
    <property type="component" value="Unassembled WGS sequence"/>
</dbReference>
<sequence>MLELGLSIKCDIDGLLLRDVFIQTKQELFVFSVRRGLMKKPPVCLHDLIRTAVFVIKLFERLDAYLIKGTSRKLNDMEPINDDLGLGENLMNNRLISCIHVHGDRLDPSAFSE</sequence>
<evidence type="ECO:0000313" key="1">
    <source>
        <dbReference type="EMBL" id="RND87818.1"/>
    </source>
</evidence>